<sequence>MWKEQAPPIACVLCSFVSEELRTRGWHNRDGEHKLYDETLPRLRHRLNRRHSAVFPPPKPLTPLPNQVEDSRIGEGQAVRKNWWEPLMQTVGLYRHIALHLRQTAFYVPFSTPDELGMEINSDVDSLVGGTAAYSNCSRNSASTLGSIVFAPPEVLGLSNVDPSIPDTEDDGSSQDFFWERYVAEREEDWIASRVFRQFGGVRNRDEEANST</sequence>
<dbReference type="AlphaFoldDB" id="A0AA40BWW5"/>
<gene>
    <name evidence="1" type="ORF">B0T14DRAFT_523524</name>
</gene>
<keyword evidence="2" id="KW-1185">Reference proteome</keyword>
<organism evidence="1 2">
    <name type="scientific">Immersiella caudata</name>
    <dbReference type="NCBI Taxonomy" id="314043"/>
    <lineage>
        <taxon>Eukaryota</taxon>
        <taxon>Fungi</taxon>
        <taxon>Dikarya</taxon>
        <taxon>Ascomycota</taxon>
        <taxon>Pezizomycotina</taxon>
        <taxon>Sordariomycetes</taxon>
        <taxon>Sordariomycetidae</taxon>
        <taxon>Sordariales</taxon>
        <taxon>Lasiosphaeriaceae</taxon>
        <taxon>Immersiella</taxon>
    </lineage>
</organism>
<evidence type="ECO:0000313" key="2">
    <source>
        <dbReference type="Proteomes" id="UP001175000"/>
    </source>
</evidence>
<name>A0AA40BWW5_9PEZI</name>
<proteinExistence type="predicted"/>
<comment type="caution">
    <text evidence="1">The sequence shown here is derived from an EMBL/GenBank/DDBJ whole genome shotgun (WGS) entry which is preliminary data.</text>
</comment>
<dbReference type="EMBL" id="JAULSU010000005">
    <property type="protein sequence ID" value="KAK0616624.1"/>
    <property type="molecule type" value="Genomic_DNA"/>
</dbReference>
<accession>A0AA40BWW5</accession>
<protein>
    <submittedName>
        <fullName evidence="1">Uncharacterized protein</fullName>
    </submittedName>
</protein>
<dbReference type="Proteomes" id="UP001175000">
    <property type="component" value="Unassembled WGS sequence"/>
</dbReference>
<reference evidence="1" key="1">
    <citation type="submission" date="2023-06" db="EMBL/GenBank/DDBJ databases">
        <title>Genome-scale phylogeny and comparative genomics of the fungal order Sordariales.</title>
        <authorList>
            <consortium name="Lawrence Berkeley National Laboratory"/>
            <person name="Hensen N."/>
            <person name="Bonometti L."/>
            <person name="Westerberg I."/>
            <person name="Brannstrom I.O."/>
            <person name="Guillou S."/>
            <person name="Cros-Aarteil S."/>
            <person name="Calhoun S."/>
            <person name="Haridas S."/>
            <person name="Kuo A."/>
            <person name="Mondo S."/>
            <person name="Pangilinan J."/>
            <person name="Riley R."/>
            <person name="Labutti K."/>
            <person name="Andreopoulos B."/>
            <person name="Lipzen A."/>
            <person name="Chen C."/>
            <person name="Yanf M."/>
            <person name="Daum C."/>
            <person name="Ng V."/>
            <person name="Clum A."/>
            <person name="Steindorff A."/>
            <person name="Ohm R."/>
            <person name="Martin F."/>
            <person name="Silar P."/>
            <person name="Natvig D."/>
            <person name="Lalanne C."/>
            <person name="Gautier V."/>
            <person name="Ament-Velasquez S.L."/>
            <person name="Kruys A."/>
            <person name="Hutchinson M.I."/>
            <person name="Powell A.J."/>
            <person name="Barry K."/>
            <person name="Miller A.N."/>
            <person name="Grigoriev I.V."/>
            <person name="Debuchy R."/>
            <person name="Gladieux P."/>
            <person name="Thoren M.H."/>
            <person name="Johannesson H."/>
        </authorList>
    </citation>
    <scope>NUCLEOTIDE SEQUENCE</scope>
    <source>
        <strain evidence="1">CBS 606.72</strain>
    </source>
</reference>
<evidence type="ECO:0000313" key="1">
    <source>
        <dbReference type="EMBL" id="KAK0616624.1"/>
    </source>
</evidence>